<comment type="caution">
    <text evidence="1">The sequence shown here is derived from an EMBL/GenBank/DDBJ whole genome shotgun (WGS) entry which is preliminary data.</text>
</comment>
<gene>
    <name evidence="1" type="ORF">JDN41_15265</name>
</gene>
<dbReference type="Proteomes" id="UP000623250">
    <property type="component" value="Unassembled WGS sequence"/>
</dbReference>
<protein>
    <submittedName>
        <fullName evidence="1">Uncharacterized protein</fullName>
    </submittedName>
</protein>
<sequence length="75" mass="8009">MLAGLVFETKILCRASVFLARVNNAPAAGGNILSHDPNIAANLYEVKPDSAGLTDFTVEFRVTLKGWFANGGNWG</sequence>
<evidence type="ECO:0000313" key="2">
    <source>
        <dbReference type="Proteomes" id="UP000623250"/>
    </source>
</evidence>
<dbReference type="EMBL" id="JAEMUK010000082">
    <property type="protein sequence ID" value="MBJ7544912.1"/>
    <property type="molecule type" value="Genomic_DNA"/>
</dbReference>
<proteinExistence type="predicted"/>
<name>A0A8I1GJK9_9HYPH</name>
<evidence type="ECO:0000313" key="1">
    <source>
        <dbReference type="EMBL" id="MBJ7544912.1"/>
    </source>
</evidence>
<accession>A0A8I1GJK9</accession>
<keyword evidence="2" id="KW-1185">Reference proteome</keyword>
<organism evidence="1 2">
    <name type="scientific">Rhodomicrobium udaipurense</name>
    <dbReference type="NCBI Taxonomy" id="1202716"/>
    <lineage>
        <taxon>Bacteria</taxon>
        <taxon>Pseudomonadati</taxon>
        <taxon>Pseudomonadota</taxon>
        <taxon>Alphaproteobacteria</taxon>
        <taxon>Hyphomicrobiales</taxon>
        <taxon>Hyphomicrobiaceae</taxon>
        <taxon>Rhodomicrobium</taxon>
    </lineage>
</organism>
<dbReference type="AlphaFoldDB" id="A0A8I1GJK9"/>
<dbReference type="RefSeq" id="WP_155955157.1">
    <property type="nucleotide sequence ID" value="NZ_JAEMUK010000082.1"/>
</dbReference>
<reference evidence="1 2" key="1">
    <citation type="submission" date="2020-12" db="EMBL/GenBank/DDBJ databases">
        <title>Revised draft genomes of Rhodomicrobium vannielii ATCC 17100 and Rhodomicrobium udaipurense JA643.</title>
        <authorList>
            <person name="Conners E.M."/>
            <person name="Davenport E.J."/>
            <person name="Bose A."/>
        </authorList>
    </citation>
    <scope>NUCLEOTIDE SEQUENCE [LARGE SCALE GENOMIC DNA]</scope>
    <source>
        <strain evidence="1 2">JA643</strain>
    </source>
</reference>